<dbReference type="AlphaFoldDB" id="A0A3B6FL33"/>
<organism evidence="2">
    <name type="scientific">Triticum aestivum</name>
    <name type="common">Wheat</name>
    <dbReference type="NCBI Taxonomy" id="4565"/>
    <lineage>
        <taxon>Eukaryota</taxon>
        <taxon>Viridiplantae</taxon>
        <taxon>Streptophyta</taxon>
        <taxon>Embryophyta</taxon>
        <taxon>Tracheophyta</taxon>
        <taxon>Spermatophyta</taxon>
        <taxon>Magnoliopsida</taxon>
        <taxon>Liliopsida</taxon>
        <taxon>Poales</taxon>
        <taxon>Poaceae</taxon>
        <taxon>BOP clade</taxon>
        <taxon>Pooideae</taxon>
        <taxon>Triticodae</taxon>
        <taxon>Triticeae</taxon>
        <taxon>Triticinae</taxon>
        <taxon>Triticum</taxon>
    </lineage>
</organism>
<sequence length="190" mass="19751">MDHCAARTTLARCCCYQTSYTPRHRPPTRAHRYSPPAATSASSTHPVKRSLDHHRYLLFPSSSPVPSITRSLLVAASPLSQVNLLASFLQPPLSGEPGGMGGVVRCVKILALLSLVPLALRAGSLLGHVVAPPPSSAATRSASVSDSAHGKTSEGAALAAARFRSGASVGGFGDDKRMAPSGSNPLHNLR</sequence>
<dbReference type="Proteomes" id="UP000019116">
    <property type="component" value="Chromosome 3B"/>
</dbReference>
<reference evidence="2" key="2">
    <citation type="submission" date="2018-10" db="UniProtKB">
        <authorList>
            <consortium name="EnsemblPlants"/>
        </authorList>
    </citation>
    <scope>IDENTIFICATION</scope>
</reference>
<protein>
    <submittedName>
        <fullName evidence="2">Uncharacterized protein</fullName>
    </submittedName>
</protein>
<proteinExistence type="predicted"/>
<feature type="compositionally biased region" description="Low complexity" evidence="1">
    <location>
        <begin position="34"/>
        <end position="44"/>
    </location>
</feature>
<dbReference type="Gramene" id="TraesWEE_scaffold_098129_01G000200.1">
    <property type="protein sequence ID" value="TraesWEE_scaffold_098129_01G000200.1"/>
    <property type="gene ID" value="TraesWEE_scaffold_098129_01G000200"/>
</dbReference>
<dbReference type="Gramene" id="TraesCLE_scaffold_094817_01G000200.1">
    <property type="protein sequence ID" value="TraesCLE_scaffold_094817_01G000200.1"/>
    <property type="gene ID" value="TraesCLE_scaffold_094817_01G000200"/>
</dbReference>
<dbReference type="OrthoDB" id="661960at2759"/>
<evidence type="ECO:0000313" key="3">
    <source>
        <dbReference type="Proteomes" id="UP000019116"/>
    </source>
</evidence>
<dbReference type="EnsemblPlants" id="TraesCS3B02G106000.1">
    <property type="protein sequence ID" value="TraesCS3B02G106000.1.cds1"/>
    <property type="gene ID" value="TraesCS3B02G106000"/>
</dbReference>
<dbReference type="Gramene" id="TraesCS3B02G106000.1">
    <property type="protein sequence ID" value="TraesCS3B02G106000.1.cds1"/>
    <property type="gene ID" value="TraesCS3B02G106000"/>
</dbReference>
<dbReference type="Gramene" id="TraesROB_scaffold_128320_01G000300.1">
    <property type="protein sequence ID" value="TraesROB_scaffold_128320_01G000300.1"/>
    <property type="gene ID" value="TraesROB_scaffold_128320_01G000300"/>
</dbReference>
<evidence type="ECO:0000313" key="2">
    <source>
        <dbReference type="EnsemblPlants" id="TraesCS3B02G106000.1.cds1"/>
    </source>
</evidence>
<reference evidence="2" key="1">
    <citation type="submission" date="2018-08" db="EMBL/GenBank/DDBJ databases">
        <authorList>
            <person name="Rossello M."/>
        </authorList>
    </citation>
    <scope>NUCLEOTIDE SEQUENCE [LARGE SCALE GENOMIC DNA]</scope>
    <source>
        <strain evidence="2">cv. Chinese Spring</strain>
    </source>
</reference>
<accession>A0A3B6FL33</accession>
<feature type="compositionally biased region" description="Polar residues" evidence="1">
    <location>
        <begin position="181"/>
        <end position="190"/>
    </location>
</feature>
<name>A0A3B6FL33_WHEAT</name>
<evidence type="ECO:0000256" key="1">
    <source>
        <dbReference type="SAM" id="MobiDB-lite"/>
    </source>
</evidence>
<feature type="region of interest" description="Disordered" evidence="1">
    <location>
        <begin position="24"/>
        <end position="46"/>
    </location>
</feature>
<feature type="region of interest" description="Disordered" evidence="1">
    <location>
        <begin position="168"/>
        <end position="190"/>
    </location>
</feature>
<dbReference type="Gramene" id="TraesCS3B03G0243200.1">
    <property type="protein sequence ID" value="TraesCS3B03G0243200.1.CDS1"/>
    <property type="gene ID" value="TraesCS3B03G0243200"/>
</dbReference>
<keyword evidence="3" id="KW-1185">Reference proteome</keyword>